<feature type="transmembrane region" description="Helical" evidence="1">
    <location>
        <begin position="233"/>
        <end position="257"/>
    </location>
</feature>
<dbReference type="Pfam" id="PF20152">
    <property type="entry name" value="DUF6534"/>
    <property type="match status" value="1"/>
</dbReference>
<feature type="transmembrane region" description="Helical" evidence="1">
    <location>
        <begin position="147"/>
        <end position="176"/>
    </location>
</feature>
<gene>
    <name evidence="3" type="ORF">EW146_g8534</name>
</gene>
<proteinExistence type="predicted"/>
<evidence type="ECO:0000313" key="4">
    <source>
        <dbReference type="Proteomes" id="UP000310158"/>
    </source>
</evidence>
<dbReference type="InterPro" id="IPR045339">
    <property type="entry name" value="DUF6534"/>
</dbReference>
<accession>A0A4S4LDM2</accession>
<dbReference type="Proteomes" id="UP000310158">
    <property type="component" value="Unassembled WGS sequence"/>
</dbReference>
<evidence type="ECO:0000259" key="2">
    <source>
        <dbReference type="Pfam" id="PF20152"/>
    </source>
</evidence>
<comment type="caution">
    <text evidence="3">The sequence shown here is derived from an EMBL/GenBank/DDBJ whole genome shotgun (WGS) entry which is preliminary data.</text>
</comment>
<protein>
    <recommendedName>
        <fullName evidence="2">DUF6534 domain-containing protein</fullName>
    </recommendedName>
</protein>
<feature type="domain" description="DUF6534" evidence="2">
    <location>
        <begin position="215"/>
        <end position="287"/>
    </location>
</feature>
<dbReference type="AlphaFoldDB" id="A0A4S4LDM2"/>
<keyword evidence="1" id="KW-1133">Transmembrane helix</keyword>
<dbReference type="EMBL" id="SGPL01000601">
    <property type="protein sequence ID" value="THH09934.1"/>
    <property type="molecule type" value="Genomic_DNA"/>
</dbReference>
<keyword evidence="4" id="KW-1185">Reference proteome</keyword>
<reference evidence="3 4" key="1">
    <citation type="submission" date="2019-02" db="EMBL/GenBank/DDBJ databases">
        <title>Genome sequencing of the rare red list fungi Bondarzewia mesenterica.</title>
        <authorList>
            <person name="Buettner E."/>
            <person name="Kellner H."/>
        </authorList>
    </citation>
    <scope>NUCLEOTIDE SEQUENCE [LARGE SCALE GENOMIC DNA]</scope>
    <source>
        <strain evidence="3 4">DSM 108281</strain>
    </source>
</reference>
<sequence length="353" mass="39292">MKVDVYVLHELLQRSHWYENIGLLPMVRIYDDVDVGPLTARITTCFLLSGLWTRYIRSSAETGCITTSSVLFTTDWFDFSELQHCRRQILNFSNPLALLDTDITRSYSSGSSLFSEVMQKLTLLAKAMVQMYFTTIIFKLCRKAVRWWLAGTIAILTATHIGFGLVTAIPMFVYTIGQAVYSRSSLHGLHRFTHNLVELEKNIFIEVVPYAASQVISDIAITVSLTNTLLNTLTVYAIDRCVLTSVVALVAAIAVIVKPESFWVIAIEYVIGKLYINSLLATLNARNGLRGGSSSRGSSSISGVISVRLGDLRLPADAHVASGGLRRRDVIFENRARLESLRIVNMGCRGEEQ</sequence>
<evidence type="ECO:0000313" key="3">
    <source>
        <dbReference type="EMBL" id="THH09934.1"/>
    </source>
</evidence>
<name>A0A4S4LDM2_9AGAM</name>
<dbReference type="OrthoDB" id="3012488at2759"/>
<keyword evidence="1" id="KW-0812">Transmembrane</keyword>
<keyword evidence="1" id="KW-0472">Membrane</keyword>
<organism evidence="3 4">
    <name type="scientific">Bondarzewia mesenterica</name>
    <dbReference type="NCBI Taxonomy" id="1095465"/>
    <lineage>
        <taxon>Eukaryota</taxon>
        <taxon>Fungi</taxon>
        <taxon>Dikarya</taxon>
        <taxon>Basidiomycota</taxon>
        <taxon>Agaricomycotina</taxon>
        <taxon>Agaricomycetes</taxon>
        <taxon>Russulales</taxon>
        <taxon>Bondarzewiaceae</taxon>
        <taxon>Bondarzewia</taxon>
    </lineage>
</organism>
<evidence type="ECO:0000256" key="1">
    <source>
        <dbReference type="SAM" id="Phobius"/>
    </source>
</evidence>